<evidence type="ECO:0000313" key="2">
    <source>
        <dbReference type="WBParaSite" id="JU765_v2.g17813.t1"/>
    </source>
</evidence>
<name>A0AC34QNB9_9BILA</name>
<dbReference type="Proteomes" id="UP000887576">
    <property type="component" value="Unplaced"/>
</dbReference>
<organism evidence="1 2">
    <name type="scientific">Panagrolaimus sp. JU765</name>
    <dbReference type="NCBI Taxonomy" id="591449"/>
    <lineage>
        <taxon>Eukaryota</taxon>
        <taxon>Metazoa</taxon>
        <taxon>Ecdysozoa</taxon>
        <taxon>Nematoda</taxon>
        <taxon>Chromadorea</taxon>
        <taxon>Rhabditida</taxon>
        <taxon>Tylenchina</taxon>
        <taxon>Panagrolaimomorpha</taxon>
        <taxon>Panagrolaimoidea</taxon>
        <taxon>Panagrolaimidae</taxon>
        <taxon>Panagrolaimus</taxon>
    </lineage>
</organism>
<sequence>MILSHQFFVLLVLVTVNGHPDVFIEDFDDDSPTPVANNTTPEHVTTSPNSTELTTQTQLRAKRQCGYGGCGGYGGGGCGYSGCNGLTCGPNGCGLGAGCTGMPCGFNPSNCAYGVCGGGTMKMSDQRRVTEAEKGRIMSPSDPPTTPSEASNNLFVPPATPAIDIPSTSNRTTSPPGSLPSWIAGASPVKMFTIDELLKLNSTLEKMVLAHEIAVDPNFSIDKLPKDPLEEQVKKVMHDAFWDKLKDDFSKDPPDYTSLYNLMVDLKELMIGLLTEQQVNFRVLIEDGINLPVLKQQFEHGIFDHEFLRFIMDLLGKLCAPARDELLNQLKDEKDVIKQLRGIFEFIELLKVDLANFTVSANRSTIEKYAAEYERDQFMKVLEIDPNGNLGLKSCLKQILEDYLDENAEVFRQKELSGAQVRDLIVNFYMTLLEKPERFQIFPETMKMDESRIKALSEKFLQLVFVISNVFVASNLVGKDICESTGYKFELKKDLMAVMNDVDKTNQMEKIENAAIHCIKKSEAICGPNRFTSELSSTMKHSLLALKDENNSIRKLARDRIYNFIRDMISSGRSNSIRLPPGLSLIQQEIGALTGRYFQLSIHNWRAFGIYYGQLIEQQFKEFHH</sequence>
<evidence type="ECO:0000313" key="1">
    <source>
        <dbReference type="Proteomes" id="UP000887576"/>
    </source>
</evidence>
<accession>A0AC34QNB9</accession>
<proteinExistence type="predicted"/>
<dbReference type="WBParaSite" id="JU765_v2.g17813.t1">
    <property type="protein sequence ID" value="JU765_v2.g17813.t1"/>
    <property type="gene ID" value="JU765_v2.g17813"/>
</dbReference>
<reference evidence="2" key="1">
    <citation type="submission" date="2022-11" db="UniProtKB">
        <authorList>
            <consortium name="WormBaseParasite"/>
        </authorList>
    </citation>
    <scope>IDENTIFICATION</scope>
</reference>
<protein>
    <submittedName>
        <fullName evidence="2">T-complex protein 11-like protein 1</fullName>
    </submittedName>
</protein>